<protein>
    <submittedName>
        <fullName evidence="3">Nuclear transport factor 2 family protein</fullName>
    </submittedName>
</protein>
<keyword evidence="1" id="KW-0732">Signal</keyword>
<dbReference type="Pfam" id="PF14534">
    <property type="entry name" value="DUF4440"/>
    <property type="match status" value="1"/>
</dbReference>
<evidence type="ECO:0000313" key="4">
    <source>
        <dbReference type="Proteomes" id="UP001207654"/>
    </source>
</evidence>
<dbReference type="EMBL" id="JAPNKA010000001">
    <property type="protein sequence ID" value="MCY1073597.1"/>
    <property type="molecule type" value="Genomic_DNA"/>
</dbReference>
<name>A0ABT3ZY21_9BACT</name>
<keyword evidence="4" id="KW-1185">Reference proteome</keyword>
<accession>A0ABT3ZY21</accession>
<organism evidence="3 4">
    <name type="scientific">Archangium lansingense</name>
    <dbReference type="NCBI Taxonomy" id="2995310"/>
    <lineage>
        <taxon>Bacteria</taxon>
        <taxon>Pseudomonadati</taxon>
        <taxon>Myxococcota</taxon>
        <taxon>Myxococcia</taxon>
        <taxon>Myxococcales</taxon>
        <taxon>Cystobacterineae</taxon>
        <taxon>Archangiaceae</taxon>
        <taxon>Archangium</taxon>
    </lineage>
</organism>
<reference evidence="3 4" key="1">
    <citation type="submission" date="2022-11" db="EMBL/GenBank/DDBJ databases">
        <title>Minimal conservation of predation-associated metabolite biosynthetic gene clusters underscores biosynthetic potential of Myxococcota including descriptions for ten novel species: Archangium lansinium sp. nov., Myxococcus landrumus sp. nov., Nannocystis bai.</title>
        <authorList>
            <person name="Ahearne A."/>
            <person name="Stevens C."/>
            <person name="Phillips K."/>
        </authorList>
    </citation>
    <scope>NUCLEOTIDE SEQUENCE [LARGE SCALE GENOMIC DNA]</scope>
    <source>
        <strain evidence="3 4">MIWBW</strain>
    </source>
</reference>
<dbReference type="Gene3D" id="3.10.450.50">
    <property type="match status" value="1"/>
</dbReference>
<evidence type="ECO:0000259" key="2">
    <source>
        <dbReference type="Pfam" id="PF14534"/>
    </source>
</evidence>
<sequence>MRRLSMLAVGMLLLSGCASTNAAQRAVTPEEEALLRTDREFNAATQARGADGWVSFFAKNGSMMRDKGPITGHEAIRAAVEPGFSNPDHSLTWDPQRAEITPGGRLGFTTGRFLSVRKDANGQRVESRGSYMNFWEKQPDGAWKVVVDIGDPDELPPPPPTKPAGQ</sequence>
<dbReference type="PROSITE" id="PS51257">
    <property type="entry name" value="PROKAR_LIPOPROTEIN"/>
    <property type="match status" value="1"/>
</dbReference>
<feature type="chain" id="PRO_5045996769" evidence="1">
    <location>
        <begin position="23"/>
        <end position="166"/>
    </location>
</feature>
<evidence type="ECO:0000313" key="3">
    <source>
        <dbReference type="EMBL" id="MCY1073597.1"/>
    </source>
</evidence>
<proteinExistence type="predicted"/>
<dbReference type="InterPro" id="IPR027843">
    <property type="entry name" value="DUF4440"/>
</dbReference>
<feature type="domain" description="DUF4440" evidence="2">
    <location>
        <begin position="35"/>
        <end position="145"/>
    </location>
</feature>
<comment type="caution">
    <text evidence="3">The sequence shown here is derived from an EMBL/GenBank/DDBJ whole genome shotgun (WGS) entry which is preliminary data.</text>
</comment>
<feature type="signal peptide" evidence="1">
    <location>
        <begin position="1"/>
        <end position="22"/>
    </location>
</feature>
<dbReference type="RefSeq" id="WP_267532597.1">
    <property type="nucleotide sequence ID" value="NZ_JAPNKA010000001.1"/>
</dbReference>
<gene>
    <name evidence="3" type="ORF">OV287_03795</name>
</gene>
<dbReference type="Proteomes" id="UP001207654">
    <property type="component" value="Unassembled WGS sequence"/>
</dbReference>
<dbReference type="SUPFAM" id="SSF54427">
    <property type="entry name" value="NTF2-like"/>
    <property type="match status" value="1"/>
</dbReference>
<dbReference type="InterPro" id="IPR032710">
    <property type="entry name" value="NTF2-like_dom_sf"/>
</dbReference>
<evidence type="ECO:0000256" key="1">
    <source>
        <dbReference type="SAM" id="SignalP"/>
    </source>
</evidence>